<dbReference type="PATRIC" id="fig|645517.4.peg.1493"/>
<dbReference type="Pfam" id="PF13354">
    <property type="entry name" value="Beta-lactamase2"/>
    <property type="match status" value="1"/>
</dbReference>
<keyword evidence="7" id="KW-1185">Reference proteome</keyword>
<dbReference type="SUPFAM" id="SSF56601">
    <property type="entry name" value="beta-lactamase/transpeptidase-like"/>
    <property type="match status" value="1"/>
</dbReference>
<organism evidence="6 7">
    <name type="scientific">Paraurantiacibacter namhicola</name>
    <dbReference type="NCBI Taxonomy" id="645517"/>
    <lineage>
        <taxon>Bacteria</taxon>
        <taxon>Pseudomonadati</taxon>
        <taxon>Pseudomonadota</taxon>
        <taxon>Alphaproteobacteria</taxon>
        <taxon>Sphingomonadales</taxon>
        <taxon>Erythrobacteraceae</taxon>
        <taxon>Paraurantiacibacter</taxon>
    </lineage>
</organism>
<keyword evidence="6" id="KW-0378">Hydrolase</keyword>
<comment type="catalytic activity">
    <reaction evidence="1">
        <text>a beta-lactam + H2O = a substituted beta-amino acid</text>
        <dbReference type="Rhea" id="RHEA:20401"/>
        <dbReference type="ChEBI" id="CHEBI:15377"/>
        <dbReference type="ChEBI" id="CHEBI:35627"/>
        <dbReference type="ChEBI" id="CHEBI:140347"/>
        <dbReference type="EC" id="3.5.2.6"/>
    </reaction>
</comment>
<dbReference type="GO" id="GO:0046677">
    <property type="term" value="P:response to antibiotic"/>
    <property type="evidence" value="ECO:0007669"/>
    <property type="project" value="InterPro"/>
</dbReference>
<dbReference type="EC" id="3.5.2.6" evidence="3"/>
<evidence type="ECO:0000259" key="5">
    <source>
        <dbReference type="Pfam" id="PF13354"/>
    </source>
</evidence>
<gene>
    <name evidence="6" type="primary">per1_2</name>
    <name evidence="6" type="ORF">A6F65_01500</name>
</gene>
<dbReference type="GO" id="GO:0008800">
    <property type="term" value="F:beta-lactamase activity"/>
    <property type="evidence" value="ECO:0007669"/>
    <property type="project" value="UniProtKB-EC"/>
</dbReference>
<evidence type="ECO:0000313" key="6">
    <source>
        <dbReference type="EMBL" id="ANU07803.1"/>
    </source>
</evidence>
<feature type="region of interest" description="Disordered" evidence="4">
    <location>
        <begin position="28"/>
        <end position="48"/>
    </location>
</feature>
<dbReference type="Gene3D" id="3.40.710.10">
    <property type="entry name" value="DD-peptidase/beta-lactamase superfamily"/>
    <property type="match status" value="1"/>
</dbReference>
<comment type="similarity">
    <text evidence="2">Belongs to the class-A beta-lactamase family.</text>
</comment>
<accession>A0A1C7D924</accession>
<dbReference type="InterPro" id="IPR000871">
    <property type="entry name" value="Beta-lactam_class-A"/>
</dbReference>
<dbReference type="Proteomes" id="UP000092698">
    <property type="component" value="Chromosome"/>
</dbReference>
<name>A0A1C7D924_9SPHN</name>
<sequence length="364" mass="39107">MLKSFRFLFVLFPVLAVAVLVVSLPRSVDGPGTSAAREPPALPDKLSPAEQDLSEQIAALGEGFDGEAGLAFRDNQTGRIIHYQGDALYPQQSVSKLWVAMAALAQASAGELDLQDSVTIRRADLTVFYQPIRSIVRQQGSYTTDYADLLSRALTRSDNTANDVLLRRVGGPEAVQAWLNGAGLGAIRFGTDERTKQSAIAGLEWSQAFSYGGKFFDARDRVPDARRRAAFEGYLSAPMDGASPVLMAVALGRLAEGNLLDTVSTELLLSTLEETRSGPKRLKGGLPDGWTIAHKTGTGQYFGGEQSGYNDVGILTAPDGRTYTVVAMIRRTSAPNGQRMELMQELVRAVGRYHEVAKAPAAGA</sequence>
<evidence type="ECO:0000256" key="3">
    <source>
        <dbReference type="ARBA" id="ARBA00012865"/>
    </source>
</evidence>
<feature type="domain" description="Beta-lactamase class A catalytic" evidence="5">
    <location>
        <begin position="69"/>
        <end position="328"/>
    </location>
</feature>
<evidence type="ECO:0000256" key="1">
    <source>
        <dbReference type="ARBA" id="ARBA00001526"/>
    </source>
</evidence>
<dbReference type="InterPro" id="IPR045155">
    <property type="entry name" value="Beta-lactam_cat"/>
</dbReference>
<evidence type="ECO:0000313" key="7">
    <source>
        <dbReference type="Proteomes" id="UP000092698"/>
    </source>
</evidence>
<dbReference type="GO" id="GO:0030655">
    <property type="term" value="P:beta-lactam antibiotic catabolic process"/>
    <property type="evidence" value="ECO:0007669"/>
    <property type="project" value="InterPro"/>
</dbReference>
<dbReference type="EMBL" id="CP016545">
    <property type="protein sequence ID" value="ANU07803.1"/>
    <property type="molecule type" value="Genomic_DNA"/>
</dbReference>
<dbReference type="OrthoDB" id="9784149at2"/>
<dbReference type="AlphaFoldDB" id="A0A1C7D924"/>
<dbReference type="InterPro" id="IPR012338">
    <property type="entry name" value="Beta-lactam/transpept-like"/>
</dbReference>
<reference evidence="6 7" key="1">
    <citation type="submission" date="2016-07" db="EMBL/GenBank/DDBJ databases">
        <title>Complete genome sequence of Altererythrobacter namhicola JCM 16345T, containing esterase-encoding genes.</title>
        <authorList>
            <person name="Cheng H."/>
            <person name="Wu Y.-H."/>
            <person name="Jian S.-L."/>
            <person name="Huo Y.-Y."/>
            <person name="Wang C.-S."/>
            <person name="Xu X.-W."/>
        </authorList>
    </citation>
    <scope>NUCLEOTIDE SEQUENCE [LARGE SCALE GENOMIC DNA]</scope>
    <source>
        <strain evidence="6 7">JCM 16345</strain>
    </source>
</reference>
<dbReference type="KEGG" id="anh:A6F65_01500"/>
<proteinExistence type="inferred from homology"/>
<dbReference type="PANTHER" id="PTHR35333">
    <property type="entry name" value="BETA-LACTAMASE"/>
    <property type="match status" value="1"/>
</dbReference>
<evidence type="ECO:0000256" key="4">
    <source>
        <dbReference type="SAM" id="MobiDB-lite"/>
    </source>
</evidence>
<protein>
    <recommendedName>
        <fullName evidence="3">beta-lactamase</fullName>
        <ecNumber evidence="3">3.5.2.6</ecNumber>
    </recommendedName>
</protein>
<dbReference type="PRINTS" id="PR00118">
    <property type="entry name" value="BLACTAMASEA"/>
</dbReference>
<evidence type="ECO:0000256" key="2">
    <source>
        <dbReference type="ARBA" id="ARBA00009009"/>
    </source>
</evidence>
<dbReference type="PANTHER" id="PTHR35333:SF3">
    <property type="entry name" value="BETA-LACTAMASE-TYPE TRANSPEPTIDASE FOLD CONTAINING PROTEIN"/>
    <property type="match status" value="1"/>
</dbReference>
<dbReference type="STRING" id="645517.A6F65_01500"/>